<comment type="catalytic activity">
    <reaction evidence="1 7">
        <text>5-hydroxyisourate + H2O = 5-hydroxy-2-oxo-4-ureido-2,5-dihydro-1H-imidazole-5-carboxylate + H(+)</text>
        <dbReference type="Rhea" id="RHEA:23736"/>
        <dbReference type="ChEBI" id="CHEBI:15377"/>
        <dbReference type="ChEBI" id="CHEBI:15378"/>
        <dbReference type="ChEBI" id="CHEBI:18072"/>
        <dbReference type="ChEBI" id="CHEBI:58639"/>
        <dbReference type="EC" id="3.5.2.17"/>
    </reaction>
</comment>
<evidence type="ECO:0000256" key="5">
    <source>
        <dbReference type="ARBA" id="ARBA00022631"/>
    </source>
</evidence>
<comment type="subunit">
    <text evidence="4 7">Homotetramer.</text>
</comment>
<evidence type="ECO:0000256" key="7">
    <source>
        <dbReference type="RuleBase" id="RU361270"/>
    </source>
</evidence>
<dbReference type="EC" id="3.5.2.17" evidence="7"/>
<dbReference type="InterPro" id="IPR023418">
    <property type="entry name" value="Thyroxine_BS"/>
</dbReference>
<dbReference type="Proteomes" id="UP000472372">
    <property type="component" value="Chromosome 1"/>
</dbReference>
<dbReference type="AlphaFoldDB" id="A0A6S6VSQ9"/>
<sequence>MSTPTTPKPPITCHILDTTLGRPAPSIPVTLTLHNPSSTTSTTTPLKFTSTTNTDGRVTAWEPATPFSSLTLHDAYAAQAGDASFSLTFDTGAYFHQRGIAAFFPEVVVRFLVREAERRAGEHFHVPVLVGPFGYTTYRGS</sequence>
<dbReference type="InterPro" id="IPR036817">
    <property type="entry name" value="Transthyretin/HIU_hydrolase_sf"/>
</dbReference>
<accession>A0A6S6VSQ9</accession>
<evidence type="ECO:0000259" key="8">
    <source>
        <dbReference type="Pfam" id="PF00576"/>
    </source>
</evidence>
<dbReference type="GO" id="GO:0006144">
    <property type="term" value="P:purine nucleobase metabolic process"/>
    <property type="evidence" value="ECO:0007669"/>
    <property type="project" value="UniProtKB-KW"/>
</dbReference>
<dbReference type="EMBL" id="HG992977">
    <property type="protein sequence ID" value="CAE6995065.1"/>
    <property type="molecule type" value="Genomic_DNA"/>
</dbReference>
<comment type="similarity">
    <text evidence="3 7">Belongs to the transthyretin family. 5-hydroxyisourate hydrolase subfamily.</text>
</comment>
<keyword evidence="5 7" id="KW-0659">Purine metabolism</keyword>
<dbReference type="Pfam" id="PF00576">
    <property type="entry name" value="Transthyretin"/>
    <property type="match status" value="1"/>
</dbReference>
<comment type="function">
    <text evidence="2">Catalyzes the hydrolysis of 5-hydroxyisourate (HIU) to 2-oxo-4-hydroxy-4-carboxy-5-ureidoimidazoline (OHCU).</text>
</comment>
<dbReference type="InterPro" id="IPR014306">
    <property type="entry name" value="Hydroxyisourate_hydrolase"/>
</dbReference>
<dbReference type="SUPFAM" id="SSF49472">
    <property type="entry name" value="Transthyretin (synonym: prealbumin)"/>
    <property type="match status" value="1"/>
</dbReference>
<dbReference type="InterPro" id="IPR023416">
    <property type="entry name" value="Transthyretin/HIU_hydrolase_d"/>
</dbReference>
<dbReference type="Gene3D" id="2.60.40.180">
    <property type="entry name" value="Transthyretin/hydroxyisourate hydrolase domain"/>
    <property type="match status" value="1"/>
</dbReference>
<dbReference type="PANTHER" id="PTHR10395">
    <property type="entry name" value="URICASE AND TRANSTHYRETIN-RELATED"/>
    <property type="match status" value="1"/>
</dbReference>
<keyword evidence="6 7" id="KW-0378">Hydrolase</keyword>
<protein>
    <recommendedName>
        <fullName evidence="7">5-hydroxyisourate hydrolase</fullName>
        <shortName evidence="7">HIU hydrolase</shortName>
        <shortName evidence="7">HIUHase</shortName>
        <ecNumber evidence="7">3.5.2.17</ecNumber>
    </recommendedName>
</protein>
<evidence type="ECO:0000256" key="1">
    <source>
        <dbReference type="ARBA" id="ARBA00001043"/>
    </source>
</evidence>
<evidence type="ECO:0000313" key="10">
    <source>
        <dbReference type="Proteomes" id="UP000472372"/>
    </source>
</evidence>
<evidence type="ECO:0000256" key="2">
    <source>
        <dbReference type="ARBA" id="ARBA00002704"/>
    </source>
</evidence>
<evidence type="ECO:0000256" key="4">
    <source>
        <dbReference type="ARBA" id="ARBA00011881"/>
    </source>
</evidence>
<dbReference type="PROSITE" id="PS00768">
    <property type="entry name" value="TRANSTHYRETIN_1"/>
    <property type="match status" value="1"/>
</dbReference>
<proteinExistence type="inferred from homology"/>
<reference evidence="9" key="1">
    <citation type="submission" date="2021-02" db="EMBL/GenBank/DDBJ databases">
        <authorList>
            <person name="Syme A R."/>
            <person name="Syme A R."/>
            <person name="Moolhuijzen P."/>
        </authorList>
    </citation>
    <scope>NUCLEOTIDE SEQUENCE</scope>
    <source>
        <strain evidence="9">W1-1</strain>
    </source>
</reference>
<evidence type="ECO:0000256" key="3">
    <source>
        <dbReference type="ARBA" id="ARBA00009850"/>
    </source>
</evidence>
<organism evidence="9 10">
    <name type="scientific">Pyrenophora teres f. teres</name>
    <dbReference type="NCBI Taxonomy" id="97479"/>
    <lineage>
        <taxon>Eukaryota</taxon>
        <taxon>Fungi</taxon>
        <taxon>Dikarya</taxon>
        <taxon>Ascomycota</taxon>
        <taxon>Pezizomycotina</taxon>
        <taxon>Dothideomycetes</taxon>
        <taxon>Pleosporomycetidae</taxon>
        <taxon>Pleosporales</taxon>
        <taxon>Pleosporineae</taxon>
        <taxon>Pleosporaceae</taxon>
        <taxon>Pyrenophora</taxon>
    </lineage>
</organism>
<gene>
    <name evidence="9" type="ORF">PTTW11_00035</name>
</gene>
<evidence type="ECO:0000256" key="6">
    <source>
        <dbReference type="ARBA" id="ARBA00022801"/>
    </source>
</evidence>
<feature type="domain" description="Transthyretin/hydroxyisourate hydrolase" evidence="8">
    <location>
        <begin position="11"/>
        <end position="140"/>
    </location>
</feature>
<dbReference type="GO" id="GO:0033971">
    <property type="term" value="F:hydroxyisourate hydrolase activity"/>
    <property type="evidence" value="ECO:0007669"/>
    <property type="project" value="UniProtKB-EC"/>
</dbReference>
<name>A0A6S6VSQ9_9PLEO</name>
<evidence type="ECO:0000313" key="9">
    <source>
        <dbReference type="EMBL" id="CAE6995065.1"/>
    </source>
</evidence>
<dbReference type="PANTHER" id="PTHR10395:SF7">
    <property type="entry name" value="5-HYDROXYISOURATE HYDROLASE"/>
    <property type="match status" value="1"/>
</dbReference>
<dbReference type="NCBIfam" id="TIGR02962">
    <property type="entry name" value="hdxy_isourate"/>
    <property type="match status" value="1"/>
</dbReference>